<dbReference type="RefSeq" id="WP_066965528.1">
    <property type="nucleotide sequence ID" value="NZ_CP023449.1"/>
</dbReference>
<proteinExistence type="predicted"/>
<feature type="transmembrane region" description="Helical" evidence="1">
    <location>
        <begin position="155"/>
        <end position="180"/>
    </location>
</feature>
<evidence type="ECO:0000313" key="3">
    <source>
        <dbReference type="Proteomes" id="UP000218934"/>
    </source>
</evidence>
<feature type="transmembrane region" description="Helical" evidence="1">
    <location>
        <begin position="5"/>
        <end position="24"/>
    </location>
</feature>
<dbReference type="Proteomes" id="UP000218934">
    <property type="component" value="Unassembled WGS sequence"/>
</dbReference>
<organism evidence="2 3">
    <name type="scientific">Rhizorhabdus dicambivorans</name>
    <dbReference type="NCBI Taxonomy" id="1850238"/>
    <lineage>
        <taxon>Bacteria</taxon>
        <taxon>Pseudomonadati</taxon>
        <taxon>Pseudomonadota</taxon>
        <taxon>Alphaproteobacteria</taxon>
        <taxon>Sphingomonadales</taxon>
        <taxon>Sphingomonadaceae</taxon>
        <taxon>Rhizorhabdus</taxon>
    </lineage>
</organism>
<reference evidence="2 3" key="1">
    <citation type="submission" date="2017-09" db="EMBL/GenBank/DDBJ databases">
        <title>The Catabolism of 3,6-Dichlorosalicylic acid is Initiated by the Cytochrome P450 Monooxygenase DsmABC in Rhizorhabdus dicambivorans Ndbn-20.</title>
        <authorList>
            <person name="Na L."/>
        </authorList>
    </citation>
    <scope>NUCLEOTIDE SEQUENCE [LARGE SCALE GENOMIC DNA]</scope>
    <source>
        <strain evidence="2 3">Ndbn-20m</strain>
    </source>
</reference>
<dbReference type="AlphaFoldDB" id="A0A2A4G0T2"/>
<keyword evidence="1" id="KW-0812">Transmembrane</keyword>
<protein>
    <recommendedName>
        <fullName evidence="4">DUF1761 domain-containing protein</fullName>
    </recommendedName>
</protein>
<comment type="caution">
    <text evidence="2">The sequence shown here is derived from an EMBL/GenBank/DDBJ whole genome shotgun (WGS) entry which is preliminary data.</text>
</comment>
<keyword evidence="1" id="KW-1133">Transmembrane helix</keyword>
<dbReference type="OrthoDB" id="7478200at2"/>
<dbReference type="EMBL" id="NWUF01000004">
    <property type="protein sequence ID" value="PCE43379.1"/>
    <property type="molecule type" value="Genomic_DNA"/>
</dbReference>
<evidence type="ECO:0000256" key="1">
    <source>
        <dbReference type="SAM" id="Phobius"/>
    </source>
</evidence>
<feature type="transmembrane region" description="Helical" evidence="1">
    <location>
        <begin position="96"/>
        <end position="118"/>
    </location>
</feature>
<name>A0A2A4G0T2_9SPHN</name>
<gene>
    <name evidence="2" type="ORF">COO09_06360</name>
</gene>
<evidence type="ECO:0008006" key="4">
    <source>
        <dbReference type="Google" id="ProtNLM"/>
    </source>
</evidence>
<keyword evidence="1" id="KW-0472">Membrane</keyword>
<feature type="transmembrane region" description="Helical" evidence="1">
    <location>
        <begin position="130"/>
        <end position="149"/>
    </location>
</feature>
<keyword evidence="3" id="KW-1185">Reference proteome</keyword>
<dbReference type="KEGG" id="rdi:CMV14_01315"/>
<sequence>MAKTLLGGVFAGVAMFFIGFIFWGTPLSQLAFNRIEQPQSAAIQQALAENLTITGTGTYAIPATGSAAGDILYARGPVAMVHFNTGGFPVVDSASLLSGFVLAIVTGLIIALAMGAVGSRVPDFFSRARIAILFALAATLYIEIGQPIFNHFGYGYWVYLFLSDFIGLAVAGLIIARWFLPKGGIQS</sequence>
<evidence type="ECO:0000313" key="2">
    <source>
        <dbReference type="EMBL" id="PCE43379.1"/>
    </source>
</evidence>
<accession>A0A2A4G0T2</accession>